<evidence type="ECO:0000256" key="3">
    <source>
        <dbReference type="ARBA" id="ARBA00022692"/>
    </source>
</evidence>
<dbReference type="GO" id="GO:0016887">
    <property type="term" value="F:ATP hydrolysis activity"/>
    <property type="evidence" value="ECO:0007669"/>
    <property type="project" value="InterPro"/>
</dbReference>
<accession>A0AAD9LDI2</accession>
<name>A0AAD9LDI2_9STRA</name>
<dbReference type="Pfam" id="PF00005">
    <property type="entry name" value="ABC_tran"/>
    <property type="match status" value="1"/>
</dbReference>
<keyword evidence="2" id="KW-0813">Transport</keyword>
<evidence type="ECO:0000256" key="1">
    <source>
        <dbReference type="ARBA" id="ARBA00004141"/>
    </source>
</evidence>
<keyword evidence="3 6" id="KW-0812">Transmembrane</keyword>
<reference evidence="9" key="1">
    <citation type="submission" date="2023-08" db="EMBL/GenBank/DDBJ databases">
        <title>Reference Genome Resource for the Citrus Pathogen Phytophthora citrophthora.</title>
        <authorList>
            <person name="Moller H."/>
            <person name="Coetzee B."/>
            <person name="Rose L.J."/>
            <person name="Van Niekerk J.M."/>
        </authorList>
    </citation>
    <scope>NUCLEOTIDE SEQUENCE</scope>
    <source>
        <strain evidence="9">STE-U-9442</strain>
    </source>
</reference>
<dbReference type="EMBL" id="JASMQC010000034">
    <property type="protein sequence ID" value="KAK1931284.1"/>
    <property type="molecule type" value="Genomic_DNA"/>
</dbReference>
<dbReference type="PANTHER" id="PTHR19241">
    <property type="entry name" value="ATP-BINDING CASSETTE TRANSPORTER"/>
    <property type="match status" value="1"/>
</dbReference>
<proteinExistence type="predicted"/>
<dbReference type="AlphaFoldDB" id="A0AAD9LDI2"/>
<feature type="transmembrane region" description="Helical" evidence="6">
    <location>
        <begin position="9"/>
        <end position="30"/>
    </location>
</feature>
<dbReference type="InterPro" id="IPR003439">
    <property type="entry name" value="ABC_transporter-like_ATP-bd"/>
</dbReference>
<dbReference type="SUPFAM" id="SSF52540">
    <property type="entry name" value="P-loop containing nucleoside triphosphate hydrolases"/>
    <property type="match status" value="1"/>
</dbReference>
<dbReference type="Pfam" id="PF01061">
    <property type="entry name" value="ABC2_membrane"/>
    <property type="match status" value="2"/>
</dbReference>
<evidence type="ECO:0000256" key="4">
    <source>
        <dbReference type="ARBA" id="ARBA00022989"/>
    </source>
</evidence>
<comment type="caution">
    <text evidence="9">The sequence shown here is derived from an EMBL/GenBank/DDBJ whole genome shotgun (WGS) entry which is preliminary data.</text>
</comment>
<evidence type="ECO:0000313" key="10">
    <source>
        <dbReference type="Proteomes" id="UP001259832"/>
    </source>
</evidence>
<keyword evidence="10" id="KW-1185">Reference proteome</keyword>
<feature type="domain" description="ABC-2 type transporter transmembrane" evidence="8">
    <location>
        <begin position="2"/>
        <end position="84"/>
    </location>
</feature>
<comment type="subcellular location">
    <subcellularLocation>
        <location evidence="1">Membrane</location>
        <topology evidence="1">Multi-pass membrane protein</topology>
    </subcellularLocation>
</comment>
<sequence length="375" mass="41731">MMKRDMSGLVGRLVMNTIMALLYGVVFYQFDPANPQLVMGIIFEKALCLSLAQAAQIPGVMSARAVSYKQRGANFYRTVSYVMSIDRVLDVWVYQFAGEFCAVSDGFKLGEHFLLRVPLLSGVCVSECQRGQPIVKFHGRVFVLFAGFTITKDQIPDYLVWLYWINPVGWGVRALAVNQYTASDFDKCLYDGVDFCATHGMKMGEYALSTYEVPSDKFWIWYGVLYVAASYVFFLLCSFLALEYHRYESPENVVLNKLEGSGDEYTLTQTPSRSADNADVEVAVTPVEQASFISVTVAFNNLRHSVPNPTDPKKTIDLLQGISGYALPGTITALMGSSGAGKTTLMDVLAGRKTSERFSCYRSDNSSRHRILRAG</sequence>
<evidence type="ECO:0000256" key="2">
    <source>
        <dbReference type="ARBA" id="ARBA00022448"/>
    </source>
</evidence>
<feature type="domain" description="ABC transporter" evidence="7">
    <location>
        <begin position="319"/>
        <end position="354"/>
    </location>
</feature>
<dbReference type="Proteomes" id="UP001259832">
    <property type="component" value="Unassembled WGS sequence"/>
</dbReference>
<feature type="transmembrane region" description="Helical" evidence="6">
    <location>
        <begin position="219"/>
        <end position="242"/>
    </location>
</feature>
<evidence type="ECO:0000256" key="6">
    <source>
        <dbReference type="SAM" id="Phobius"/>
    </source>
</evidence>
<dbReference type="GO" id="GO:0140359">
    <property type="term" value="F:ABC-type transporter activity"/>
    <property type="evidence" value="ECO:0007669"/>
    <property type="project" value="InterPro"/>
</dbReference>
<gene>
    <name evidence="9" type="ORF">P3T76_013040</name>
</gene>
<evidence type="ECO:0000259" key="8">
    <source>
        <dbReference type="Pfam" id="PF01061"/>
    </source>
</evidence>
<evidence type="ECO:0000259" key="7">
    <source>
        <dbReference type="Pfam" id="PF00005"/>
    </source>
</evidence>
<feature type="domain" description="ABC-2 type transporter transmembrane" evidence="8">
    <location>
        <begin position="140"/>
        <end position="180"/>
    </location>
</feature>
<dbReference type="InterPro" id="IPR013525">
    <property type="entry name" value="ABC2_TM"/>
</dbReference>
<dbReference type="InterPro" id="IPR027417">
    <property type="entry name" value="P-loop_NTPase"/>
</dbReference>
<protein>
    <submittedName>
        <fullName evidence="9">ABC transporter G family member 38</fullName>
    </submittedName>
</protein>
<dbReference type="GO" id="GO:0016020">
    <property type="term" value="C:membrane"/>
    <property type="evidence" value="ECO:0007669"/>
    <property type="project" value="UniProtKB-SubCell"/>
</dbReference>
<dbReference type="GO" id="GO:0005524">
    <property type="term" value="F:ATP binding"/>
    <property type="evidence" value="ECO:0007669"/>
    <property type="project" value="InterPro"/>
</dbReference>
<evidence type="ECO:0000256" key="5">
    <source>
        <dbReference type="ARBA" id="ARBA00023136"/>
    </source>
</evidence>
<keyword evidence="5 6" id="KW-0472">Membrane</keyword>
<evidence type="ECO:0000313" key="9">
    <source>
        <dbReference type="EMBL" id="KAK1931284.1"/>
    </source>
</evidence>
<dbReference type="Gene3D" id="3.40.50.300">
    <property type="entry name" value="P-loop containing nucleotide triphosphate hydrolases"/>
    <property type="match status" value="1"/>
</dbReference>
<organism evidence="9 10">
    <name type="scientific">Phytophthora citrophthora</name>
    <dbReference type="NCBI Taxonomy" id="4793"/>
    <lineage>
        <taxon>Eukaryota</taxon>
        <taxon>Sar</taxon>
        <taxon>Stramenopiles</taxon>
        <taxon>Oomycota</taxon>
        <taxon>Peronosporomycetes</taxon>
        <taxon>Peronosporales</taxon>
        <taxon>Peronosporaceae</taxon>
        <taxon>Phytophthora</taxon>
    </lineage>
</organism>
<keyword evidence="4 6" id="KW-1133">Transmembrane helix</keyword>